<evidence type="ECO:0000256" key="6">
    <source>
        <dbReference type="ARBA" id="ARBA00023098"/>
    </source>
</evidence>
<protein>
    <submittedName>
        <fullName evidence="10">FIT family protein CG10671-like</fullName>
    </submittedName>
</protein>
<gene>
    <name evidence="10" type="primary">LOC106461989</name>
</gene>
<evidence type="ECO:0000313" key="9">
    <source>
        <dbReference type="Proteomes" id="UP000694941"/>
    </source>
</evidence>
<keyword evidence="3" id="KW-0378">Hydrolase</keyword>
<evidence type="ECO:0000256" key="4">
    <source>
        <dbReference type="ARBA" id="ARBA00022824"/>
    </source>
</evidence>
<feature type="transmembrane region" description="Helical" evidence="8">
    <location>
        <begin position="238"/>
        <end position="256"/>
    </location>
</feature>
<dbReference type="PANTHER" id="PTHR23129">
    <property type="entry name" value="ACYL-COENZYME A DIPHOSPHATASE FITM2"/>
    <property type="match status" value="1"/>
</dbReference>
<keyword evidence="9" id="KW-1185">Reference proteome</keyword>
<dbReference type="HAMAP" id="MF_03230">
    <property type="entry name" value="FITM2"/>
    <property type="match status" value="1"/>
</dbReference>
<dbReference type="RefSeq" id="XP_013777312.2">
    <property type="nucleotide sequence ID" value="XM_013921858.2"/>
</dbReference>
<feature type="transmembrane region" description="Helical" evidence="8">
    <location>
        <begin position="89"/>
        <end position="108"/>
    </location>
</feature>
<keyword evidence="4" id="KW-0256">Endoplasmic reticulum</keyword>
<dbReference type="GeneID" id="106461989"/>
<sequence>MRVCRKIVLFKVEYKVLIYIGTVFLISGICDIFPSAISKSYFSRKDNFINQYFVKRGWGWTLLIVGLFIFLTSRTYCRGDKKLISKHMSRLLIATVMWFSCTFLFEYIEWLTGKCEKRDIETKDLCKKSGHEWQGFDISGHTFLLIYCGLIIMEEGRCITVWEGIGKQIVQNYVFEANIRNSTLRRLSENEISELRKSYKKLTPFVQLTFVLMTILLLMWDVMLMATIVYFHSIAQKSVGGIIATGAWLVTYCKLFRMKHSPGLPGEGLLRFQRNSAW</sequence>
<feature type="transmembrane region" description="Helical" evidence="8">
    <location>
        <begin position="57"/>
        <end position="77"/>
    </location>
</feature>
<dbReference type="Proteomes" id="UP000694941">
    <property type="component" value="Unplaced"/>
</dbReference>
<comment type="subcellular location">
    <subcellularLocation>
        <location evidence="1">Endoplasmic reticulum membrane</location>
        <topology evidence="1">Multi-pass membrane protein</topology>
    </subcellularLocation>
</comment>
<evidence type="ECO:0000256" key="3">
    <source>
        <dbReference type="ARBA" id="ARBA00022801"/>
    </source>
</evidence>
<dbReference type="PANTHER" id="PTHR23129:SF0">
    <property type="entry name" value="ACYL-COENZYME A DIPHOSPHATASE FITM2"/>
    <property type="match status" value="1"/>
</dbReference>
<evidence type="ECO:0000256" key="7">
    <source>
        <dbReference type="ARBA" id="ARBA00023136"/>
    </source>
</evidence>
<feature type="transmembrane region" description="Helical" evidence="8">
    <location>
        <begin position="16"/>
        <end position="37"/>
    </location>
</feature>
<dbReference type="InterPro" id="IPR019388">
    <property type="entry name" value="FIT"/>
</dbReference>
<reference evidence="10" key="1">
    <citation type="submission" date="2025-08" db="UniProtKB">
        <authorList>
            <consortium name="RefSeq"/>
        </authorList>
    </citation>
    <scope>IDENTIFICATION</scope>
    <source>
        <tissue evidence="10">Muscle</tissue>
    </source>
</reference>
<evidence type="ECO:0000256" key="8">
    <source>
        <dbReference type="SAM" id="Phobius"/>
    </source>
</evidence>
<dbReference type="InterPro" id="IPR046401">
    <property type="entry name" value="FITM1/2"/>
</dbReference>
<accession>A0ABM1B937</accession>
<proteinExistence type="inferred from homology"/>
<keyword evidence="7 8" id="KW-0472">Membrane</keyword>
<evidence type="ECO:0000313" key="10">
    <source>
        <dbReference type="RefSeq" id="XP_013777312.2"/>
    </source>
</evidence>
<organism evidence="9 10">
    <name type="scientific">Limulus polyphemus</name>
    <name type="common">Atlantic horseshoe crab</name>
    <dbReference type="NCBI Taxonomy" id="6850"/>
    <lineage>
        <taxon>Eukaryota</taxon>
        <taxon>Metazoa</taxon>
        <taxon>Ecdysozoa</taxon>
        <taxon>Arthropoda</taxon>
        <taxon>Chelicerata</taxon>
        <taxon>Merostomata</taxon>
        <taxon>Xiphosura</taxon>
        <taxon>Limulidae</taxon>
        <taxon>Limulus</taxon>
    </lineage>
</organism>
<name>A0ABM1B937_LIMPO</name>
<dbReference type="Pfam" id="PF10261">
    <property type="entry name" value="FIT"/>
    <property type="match status" value="1"/>
</dbReference>
<evidence type="ECO:0000256" key="1">
    <source>
        <dbReference type="ARBA" id="ARBA00004477"/>
    </source>
</evidence>
<feature type="transmembrane region" description="Helical" evidence="8">
    <location>
        <begin position="133"/>
        <end position="153"/>
    </location>
</feature>
<feature type="transmembrane region" description="Helical" evidence="8">
    <location>
        <begin position="205"/>
        <end position="232"/>
    </location>
</feature>
<keyword evidence="6" id="KW-0443">Lipid metabolism</keyword>
<keyword evidence="2 8" id="KW-0812">Transmembrane</keyword>
<evidence type="ECO:0000256" key="5">
    <source>
        <dbReference type="ARBA" id="ARBA00022989"/>
    </source>
</evidence>
<keyword evidence="5 8" id="KW-1133">Transmembrane helix</keyword>
<evidence type="ECO:0000256" key="2">
    <source>
        <dbReference type="ARBA" id="ARBA00022692"/>
    </source>
</evidence>